<organism evidence="2 3">
    <name type="scientific">Stakelama saccharophila</name>
    <dbReference type="NCBI Taxonomy" id="3075605"/>
    <lineage>
        <taxon>Bacteria</taxon>
        <taxon>Pseudomonadati</taxon>
        <taxon>Pseudomonadota</taxon>
        <taxon>Alphaproteobacteria</taxon>
        <taxon>Sphingomonadales</taxon>
        <taxon>Sphingomonadaceae</taxon>
        <taxon>Stakelama</taxon>
    </lineage>
</organism>
<protein>
    <submittedName>
        <fullName evidence="2">Uncharacterized protein</fullName>
    </submittedName>
</protein>
<reference evidence="2 3" key="1">
    <citation type="submission" date="2023-09" db="EMBL/GenBank/DDBJ databases">
        <authorList>
            <person name="Rey-Velasco X."/>
        </authorList>
    </citation>
    <scope>NUCLEOTIDE SEQUENCE [LARGE SCALE GENOMIC DNA]</scope>
    <source>
        <strain evidence="2 3">W311</strain>
    </source>
</reference>
<gene>
    <name evidence="2" type="ORF">RPR59_05085</name>
</gene>
<proteinExistence type="predicted"/>
<keyword evidence="1" id="KW-0812">Transmembrane</keyword>
<dbReference type="RefSeq" id="WP_313917330.1">
    <property type="nucleotide sequence ID" value="NZ_CP135076.1"/>
</dbReference>
<sequence length="56" mass="6612">MQERTWLAYLLIAAILVAAVVLIAVFRAKTLEGRAIRRGQDAVRARRRYRWWSRGR</sequence>
<evidence type="ECO:0000313" key="3">
    <source>
        <dbReference type="Proteomes" id="UP001302249"/>
    </source>
</evidence>
<keyword evidence="1" id="KW-0472">Membrane</keyword>
<evidence type="ECO:0000256" key="1">
    <source>
        <dbReference type="SAM" id="Phobius"/>
    </source>
</evidence>
<evidence type="ECO:0000313" key="2">
    <source>
        <dbReference type="EMBL" id="WNO54628.1"/>
    </source>
</evidence>
<feature type="transmembrane region" description="Helical" evidence="1">
    <location>
        <begin position="6"/>
        <end position="28"/>
    </location>
</feature>
<dbReference type="EMBL" id="CP135076">
    <property type="protein sequence ID" value="WNO54628.1"/>
    <property type="molecule type" value="Genomic_DNA"/>
</dbReference>
<keyword evidence="3" id="KW-1185">Reference proteome</keyword>
<name>A0ABZ0BB96_9SPHN</name>
<dbReference type="Proteomes" id="UP001302249">
    <property type="component" value="Chromosome"/>
</dbReference>
<keyword evidence="1" id="KW-1133">Transmembrane helix</keyword>
<accession>A0ABZ0BB96</accession>